<name>A0A3T0N0S4_9RHOB</name>
<dbReference type="CDD" id="cd00081">
    <property type="entry name" value="Hint"/>
    <property type="match status" value="1"/>
</dbReference>
<dbReference type="SUPFAM" id="SSF51294">
    <property type="entry name" value="Hedgehog/intein (Hint) domain"/>
    <property type="match status" value="1"/>
</dbReference>
<evidence type="ECO:0000313" key="3">
    <source>
        <dbReference type="Proteomes" id="UP000283063"/>
    </source>
</evidence>
<organism evidence="2 3">
    <name type="scientific">Parasedimentitalea marina</name>
    <dbReference type="NCBI Taxonomy" id="2483033"/>
    <lineage>
        <taxon>Bacteria</taxon>
        <taxon>Pseudomonadati</taxon>
        <taxon>Pseudomonadota</taxon>
        <taxon>Alphaproteobacteria</taxon>
        <taxon>Rhodobacterales</taxon>
        <taxon>Paracoccaceae</taxon>
        <taxon>Parasedimentitalea</taxon>
    </lineage>
</organism>
<dbReference type="InterPro" id="IPR003587">
    <property type="entry name" value="Hint_dom_N"/>
</dbReference>
<feature type="domain" description="Hint" evidence="1">
    <location>
        <begin position="119"/>
        <end position="228"/>
    </location>
</feature>
<dbReference type="InterPro" id="IPR028992">
    <property type="entry name" value="Hedgehog/Intein_dom"/>
</dbReference>
<dbReference type="OrthoDB" id="6305173at2"/>
<evidence type="ECO:0000259" key="1">
    <source>
        <dbReference type="SMART" id="SM00306"/>
    </source>
</evidence>
<dbReference type="EMBL" id="CP033219">
    <property type="protein sequence ID" value="AZV77614.1"/>
    <property type="molecule type" value="Genomic_DNA"/>
</dbReference>
<dbReference type="Proteomes" id="UP000283063">
    <property type="component" value="Chromosome"/>
</dbReference>
<dbReference type="AlphaFoldDB" id="A0A3T0N0S4"/>
<protein>
    <recommendedName>
        <fullName evidence="1">Hint domain-containing protein</fullName>
    </recommendedName>
</protein>
<accession>A0A3T0N0S4</accession>
<dbReference type="Gene3D" id="2.170.16.10">
    <property type="entry name" value="Hedgehog/Intein (Hint) domain"/>
    <property type="match status" value="1"/>
</dbReference>
<dbReference type="Pfam" id="PF13403">
    <property type="entry name" value="Hint_2"/>
    <property type="match status" value="1"/>
</dbReference>
<gene>
    <name evidence="2" type="ORF">EBB79_06710</name>
</gene>
<dbReference type="InterPro" id="IPR036844">
    <property type="entry name" value="Hint_dom_sf"/>
</dbReference>
<proteinExistence type="predicted"/>
<sequence length="310" mass="33597">MGDTLGVLDDLMLDDTYQLQQGATPQRLALLAQPCGSLQIGNVTELGTPNAALHLDCVLSLMSPDGSITEALVLVEVDTNGMISAMFLLPLAPMQTQIDYVLVRSERDGARKRLAQMASVSFSRGTLITMASGAQVPIDRLGSGDRVLTRDDGAQMVHWVGQTTHRAVGNMAPILIRAGALNNENDLLVSPDHRLFVYQRSDEIGAGATELLVKARHLVNGDTVVVQDGGFVEYFQILFERHHIIYAEGIAAESLLIDPVTKPALPPELLETLASQQTTHGRRNDHGLEVQKTLLDRPDAIAALKRASLR</sequence>
<reference evidence="2 3" key="1">
    <citation type="submission" date="2018-10" db="EMBL/GenBank/DDBJ databases">
        <title>Parasedimentitalea marina sp. nov., a psychrophilic bacterium isolated from deep seawater of the New Britain Trench.</title>
        <authorList>
            <person name="Cao J."/>
        </authorList>
    </citation>
    <scope>NUCLEOTIDE SEQUENCE [LARGE SCALE GENOMIC DNA]</scope>
    <source>
        <strain evidence="2 3">W43</strain>
    </source>
</reference>
<dbReference type="SMART" id="SM00306">
    <property type="entry name" value="HintN"/>
    <property type="match status" value="1"/>
</dbReference>
<dbReference type="KEGG" id="sedi:EBB79_06710"/>
<keyword evidence="3" id="KW-1185">Reference proteome</keyword>
<evidence type="ECO:0000313" key="2">
    <source>
        <dbReference type="EMBL" id="AZV77614.1"/>
    </source>
</evidence>